<dbReference type="Proteomes" id="UP000811619">
    <property type="component" value="Unassembled WGS sequence"/>
</dbReference>
<gene>
    <name evidence="1" type="ORF">E4U42_006274</name>
</gene>
<accession>A0A8K0NGW4</accession>
<keyword evidence="2" id="KW-1185">Reference proteome</keyword>
<dbReference type="OrthoDB" id="4960044at2759"/>
<evidence type="ECO:0000313" key="1">
    <source>
        <dbReference type="EMBL" id="KAG5920225.1"/>
    </source>
</evidence>
<comment type="caution">
    <text evidence="1">The sequence shown here is derived from an EMBL/GenBank/DDBJ whole genome shotgun (WGS) entry which is preliminary data.</text>
</comment>
<protein>
    <submittedName>
        <fullName evidence="1">Uncharacterized protein</fullName>
    </submittedName>
</protein>
<proteinExistence type="predicted"/>
<organism evidence="1 2">
    <name type="scientific">Claviceps africana</name>
    <dbReference type="NCBI Taxonomy" id="83212"/>
    <lineage>
        <taxon>Eukaryota</taxon>
        <taxon>Fungi</taxon>
        <taxon>Dikarya</taxon>
        <taxon>Ascomycota</taxon>
        <taxon>Pezizomycotina</taxon>
        <taxon>Sordariomycetes</taxon>
        <taxon>Hypocreomycetidae</taxon>
        <taxon>Hypocreales</taxon>
        <taxon>Clavicipitaceae</taxon>
        <taxon>Claviceps</taxon>
    </lineage>
</organism>
<sequence length="424" mass="49282">MPIFYQYQVINGVGHLVPYLREQVVDPGNYPSDVHEPSYHPSGYASGFHGAPNQPLEYRSNATYYAGAAPPPSFQPPEQLPPTPMPDVWLDRENIRPRTKMQILNKGIGHFLCELEDYNFRNSPQRWSEFPEDEPEDVDIPGRYQTTVSAYLPHLKKPSLMQCQRCGTLCDWKYRVVENKDGAAARVDYILPYVHCPLNSVRRCHNMRRRDFTAAEHNLIVTGKLESWRNLERHLVTLPASKIDASVFGEEESLAPATREIFNAYRCIRTVWHLMLTFREEDPEDFREEDSEILDRLPVWGDLVTDVTLLQTNLISENNIRFVYGISLRGADYLYRWQSEWTRELEWLNTYAGMSRNEYKNHPRVPIWRDVASKIGLALVVLADAQEMTNGTWENLQTYREANILVRSLFRELHSCLMRVACDV</sequence>
<evidence type="ECO:0000313" key="2">
    <source>
        <dbReference type="Proteomes" id="UP000811619"/>
    </source>
</evidence>
<reference evidence="1" key="1">
    <citation type="journal article" date="2020" name="bioRxiv">
        <title>Whole genome comparisons of ergot fungi reveals the divergence and evolution of species within the genus Claviceps are the result of varying mechanisms driving genome evolution and host range expansion.</title>
        <authorList>
            <person name="Wyka S.A."/>
            <person name="Mondo S.J."/>
            <person name="Liu M."/>
            <person name="Dettman J."/>
            <person name="Nalam V."/>
            <person name="Broders K.D."/>
        </authorList>
    </citation>
    <scope>NUCLEOTIDE SEQUENCE</scope>
    <source>
        <strain evidence="1">CCC 489</strain>
    </source>
</reference>
<dbReference type="EMBL" id="SRPY01000625">
    <property type="protein sequence ID" value="KAG5920225.1"/>
    <property type="molecule type" value="Genomic_DNA"/>
</dbReference>
<dbReference type="AlphaFoldDB" id="A0A8K0NGW4"/>
<name>A0A8K0NGW4_9HYPO</name>